<dbReference type="InterPro" id="IPR011050">
    <property type="entry name" value="Pectin_lyase_fold/virulence"/>
</dbReference>
<name>A0A7J9PSZ8_METMI</name>
<accession>A0A7J9PSZ8</accession>
<evidence type="ECO:0000313" key="7">
    <source>
        <dbReference type="Proteomes" id="UP000571751"/>
    </source>
</evidence>
<dbReference type="InterPro" id="IPR007742">
    <property type="entry name" value="NosD_dom"/>
</dbReference>
<evidence type="ECO:0000256" key="3">
    <source>
        <dbReference type="ARBA" id="ARBA00022786"/>
    </source>
</evidence>
<evidence type="ECO:0000256" key="2">
    <source>
        <dbReference type="ARBA" id="ARBA00022737"/>
    </source>
</evidence>
<dbReference type="PANTHER" id="PTHR22990">
    <property type="entry name" value="F-BOX ONLY PROTEIN"/>
    <property type="match status" value="1"/>
</dbReference>
<dbReference type="InterPro" id="IPR051550">
    <property type="entry name" value="SCF-Subunits/Alg-Epimerases"/>
</dbReference>
<evidence type="ECO:0000259" key="4">
    <source>
        <dbReference type="Pfam" id="PF05048"/>
    </source>
</evidence>
<feature type="domain" description="Right handed beta helix" evidence="5">
    <location>
        <begin position="81"/>
        <end position="232"/>
    </location>
</feature>
<dbReference type="PANTHER" id="PTHR22990:SF15">
    <property type="entry name" value="F-BOX ONLY PROTEIN 10"/>
    <property type="match status" value="1"/>
</dbReference>
<dbReference type="InterPro" id="IPR022441">
    <property type="entry name" value="Para_beta_helix_rpt-2"/>
</dbReference>
<gene>
    <name evidence="6" type="ORF">HNP95_000984</name>
</gene>
<dbReference type="NCBIfam" id="TIGR03804">
    <property type="entry name" value="para_beta_helix"/>
    <property type="match status" value="9"/>
</dbReference>
<dbReference type="InterPro" id="IPR013783">
    <property type="entry name" value="Ig-like_fold"/>
</dbReference>
<evidence type="ECO:0000256" key="1">
    <source>
        <dbReference type="ARBA" id="ARBA00004906"/>
    </source>
</evidence>
<dbReference type="InterPro" id="IPR006626">
    <property type="entry name" value="PbH1"/>
</dbReference>
<dbReference type="Pfam" id="PF13229">
    <property type="entry name" value="Beta_helix"/>
    <property type="match status" value="2"/>
</dbReference>
<dbReference type="Gene3D" id="2.60.40.10">
    <property type="entry name" value="Immunoglobulins"/>
    <property type="match status" value="1"/>
</dbReference>
<proteinExistence type="predicted"/>
<dbReference type="Gene3D" id="2.160.20.10">
    <property type="entry name" value="Single-stranded right-handed beta-helix, Pectin lyase-like"/>
    <property type="match status" value="3"/>
</dbReference>
<dbReference type="SMART" id="SM00710">
    <property type="entry name" value="PbH1"/>
    <property type="match status" value="17"/>
</dbReference>
<dbReference type="RefSeq" id="WP_181507972.1">
    <property type="nucleotide sequence ID" value="NZ_JACDUP010000002.1"/>
</dbReference>
<evidence type="ECO:0000259" key="5">
    <source>
        <dbReference type="Pfam" id="PF13229"/>
    </source>
</evidence>
<keyword evidence="2" id="KW-0677">Repeat</keyword>
<feature type="domain" description="Periplasmic copper-binding protein NosD beta helix" evidence="4">
    <location>
        <begin position="469"/>
        <end position="596"/>
    </location>
</feature>
<sequence>MKLSGFKTAIFLSILISLAFISGVSADTAINNVCEINKSGIYYLNNSITSDSGNIITITCSDVVLDGNGFYLDGNGVAEGGIYANGVTNVTIKDVTVQGFRYGIYLKYVDNSTLENNAANLNELVGIYLLNSTNNILTYNNGSDNHLYLVLENSNNNTITNNTANSNDDYGIFLDSSDNNTITGNTANSNADDGIYLEHSHNNVLTGNTASLNKLTGIDIWYSNYNELINNTANSNNDSGIYLAVSDNNVLTGNTANSNDDCGIQLDGSNNNTFTGNTVSSNHENAIYMLDSYNNTFTGNTVSSNEYGIDLDGSHNNTFTGNTVSSNGDYGILIYDSENTAIINNVFNESGMHIQSESNISTYWNTHTIENNTVNGKPIYYFKNNVGGTVPTDAGQVILANCSGMNMENLNLSNTTTGLELGLSSGNNITNVTANSNFWEGIRLYYSDNNLLTGNTLMDNSNGISMRDSDNNALTGNTLMDNSNGIVLGTSNNNILTGNTANSNGKYGIYLSGSNNNALTENTVNSNNKYGVYIMYSNNNNITENIANLNYYGMYLENSNANNIFNNTFNNTDNFAILNSTNYWNTSAENGGGNRWFSNGTGFSETHFDYDGDGFCDPYYTLDGNNIDYLPIPLDPTTHSDTTVPDVTINSPIETTYYVNNIEINVTASDNISGISAVIAEIESFKNITLELDGDYYLGNTGNLSNGNYKITINATDWARKSNSAESVNFKILTPEIYDLTTENNENIGLVSIFVDEDILNFTYKITEPNWSISEIHLTAFNESPNDPASMWYNEKYLTKNGKVKTFYFNEEFDPSAFEASGTINLTEIPVDPSSKLYIAANAVVRKDGVKKFADAWANGTSISDRTDIMYVEYPLE</sequence>
<comment type="pathway">
    <text evidence="1">Protein modification; protein ubiquitination.</text>
</comment>
<dbReference type="InterPro" id="IPR012334">
    <property type="entry name" value="Pectin_lyas_fold"/>
</dbReference>
<keyword evidence="3" id="KW-0833">Ubl conjugation pathway</keyword>
<evidence type="ECO:0000313" key="6">
    <source>
        <dbReference type="EMBL" id="MBA2868805.1"/>
    </source>
</evidence>
<dbReference type="InterPro" id="IPR039448">
    <property type="entry name" value="Beta_helix"/>
</dbReference>
<dbReference type="Proteomes" id="UP000571751">
    <property type="component" value="Unassembled WGS sequence"/>
</dbReference>
<dbReference type="SUPFAM" id="SSF51126">
    <property type="entry name" value="Pectin lyase-like"/>
    <property type="match status" value="3"/>
</dbReference>
<feature type="domain" description="Right handed beta helix" evidence="5">
    <location>
        <begin position="294"/>
        <end position="379"/>
    </location>
</feature>
<dbReference type="Pfam" id="PF05048">
    <property type="entry name" value="NosD"/>
    <property type="match status" value="1"/>
</dbReference>
<organism evidence="6 7">
    <name type="scientific">Methanococcus maripaludis</name>
    <name type="common">Methanococcus deltae</name>
    <dbReference type="NCBI Taxonomy" id="39152"/>
    <lineage>
        <taxon>Archaea</taxon>
        <taxon>Methanobacteriati</taxon>
        <taxon>Methanobacteriota</taxon>
        <taxon>Methanomada group</taxon>
        <taxon>Methanococci</taxon>
        <taxon>Methanococcales</taxon>
        <taxon>Methanococcaceae</taxon>
        <taxon>Methanococcus</taxon>
    </lineage>
</organism>
<protein>
    <submittedName>
        <fullName evidence="6">Parallel beta-helix repeat protein</fullName>
    </submittedName>
</protein>
<comment type="caution">
    <text evidence="6">The sequence shown here is derived from an EMBL/GenBank/DDBJ whole genome shotgun (WGS) entry which is preliminary data.</text>
</comment>
<dbReference type="EMBL" id="JACDUP010000002">
    <property type="protein sequence ID" value="MBA2868805.1"/>
    <property type="molecule type" value="Genomic_DNA"/>
</dbReference>
<reference evidence="6 7" key="1">
    <citation type="submission" date="2020-07" db="EMBL/GenBank/DDBJ databases">
        <title>Genomic Encyclopedia of Type Strains, Phase IV (KMG-V): Genome sequencing to study the core and pangenomes of soil and plant-associated prokaryotes.</title>
        <authorList>
            <person name="Whitman W."/>
        </authorList>
    </citation>
    <scope>NUCLEOTIDE SEQUENCE [LARGE SCALE GENOMIC DNA]</scope>
    <source>
        <strain evidence="6 7">C14</strain>
    </source>
</reference>
<dbReference type="AlphaFoldDB" id="A0A7J9PSZ8"/>